<protein>
    <submittedName>
        <fullName evidence="5">Calpain-8-like</fullName>
    </submittedName>
</protein>
<evidence type="ECO:0000256" key="2">
    <source>
        <dbReference type="PROSITE-ProRule" id="PRU00239"/>
    </source>
</evidence>
<dbReference type="PANTHER" id="PTHR10183">
    <property type="entry name" value="CALPAIN"/>
    <property type="match status" value="1"/>
</dbReference>
<reference evidence="5" key="1">
    <citation type="submission" date="2025-08" db="UniProtKB">
        <authorList>
            <consortium name="RefSeq"/>
        </authorList>
    </citation>
    <scope>IDENTIFICATION</scope>
    <source>
        <tissue evidence="5">Thorax and Abdomen</tissue>
    </source>
</reference>
<dbReference type="InterPro" id="IPR001300">
    <property type="entry name" value="Peptidase_C2_calpain_cat"/>
</dbReference>
<name>A0ABM3GAC3_NEOLC</name>
<dbReference type="Proteomes" id="UP000829291">
    <property type="component" value="Chromosome 5"/>
</dbReference>
<proteinExistence type="inferred from homology"/>
<evidence type="ECO:0000313" key="4">
    <source>
        <dbReference type="Proteomes" id="UP000829291"/>
    </source>
</evidence>
<dbReference type="Pfam" id="PF00648">
    <property type="entry name" value="Peptidase_C2"/>
    <property type="match status" value="1"/>
</dbReference>
<dbReference type="SUPFAM" id="SSF54001">
    <property type="entry name" value="Cysteine proteinases"/>
    <property type="match status" value="1"/>
</dbReference>
<keyword evidence="4" id="KW-1185">Reference proteome</keyword>
<gene>
    <name evidence="5" type="primary">LOC124294703</name>
</gene>
<evidence type="ECO:0000256" key="1">
    <source>
        <dbReference type="ARBA" id="ARBA00007623"/>
    </source>
</evidence>
<dbReference type="InterPro" id="IPR022684">
    <property type="entry name" value="Calpain_cysteine_protease"/>
</dbReference>
<sequence>MEVSVNNKVCEINPNSDQNGIPDDQKKYFMDIVWKHPGELSADPQFFVEGLPRFDVQQNHLNDCWPIACLCSLAMHPSLLYQVVPQDQGFEEAKYAGIFHFRSFCTGCSMLNRQTLDTN</sequence>
<evidence type="ECO:0000313" key="5">
    <source>
        <dbReference type="RefSeq" id="XP_046597218.1"/>
    </source>
</evidence>
<dbReference type="InterPro" id="IPR038765">
    <property type="entry name" value="Papain-like_cys_pep_sf"/>
</dbReference>
<comment type="similarity">
    <text evidence="1">Belongs to the peptidase C2 family.</text>
</comment>
<feature type="domain" description="Calpain catalytic" evidence="3">
    <location>
        <begin position="32"/>
        <end position="107"/>
    </location>
</feature>
<dbReference type="PROSITE" id="PS50203">
    <property type="entry name" value="CALPAIN_CAT"/>
    <property type="match status" value="1"/>
</dbReference>
<dbReference type="PRINTS" id="PR00704">
    <property type="entry name" value="CALPAIN"/>
</dbReference>
<dbReference type="GeneID" id="124294703"/>
<organism evidence="4 5">
    <name type="scientific">Neodiprion lecontei</name>
    <name type="common">Redheaded pine sawfly</name>
    <dbReference type="NCBI Taxonomy" id="441921"/>
    <lineage>
        <taxon>Eukaryota</taxon>
        <taxon>Metazoa</taxon>
        <taxon>Ecdysozoa</taxon>
        <taxon>Arthropoda</taxon>
        <taxon>Hexapoda</taxon>
        <taxon>Insecta</taxon>
        <taxon>Pterygota</taxon>
        <taxon>Neoptera</taxon>
        <taxon>Endopterygota</taxon>
        <taxon>Hymenoptera</taxon>
        <taxon>Tenthredinoidea</taxon>
        <taxon>Diprionidae</taxon>
        <taxon>Diprioninae</taxon>
        <taxon>Neodiprion</taxon>
    </lineage>
</organism>
<comment type="caution">
    <text evidence="2">Lacks conserved residue(s) required for the propagation of feature annotation.</text>
</comment>
<dbReference type="PANTHER" id="PTHR10183:SF433">
    <property type="entry name" value="CALPAIN-A-RELATED"/>
    <property type="match status" value="1"/>
</dbReference>
<accession>A0ABM3GAC3</accession>
<dbReference type="RefSeq" id="XP_046597218.1">
    <property type="nucleotide sequence ID" value="XM_046741262.1"/>
</dbReference>
<evidence type="ECO:0000259" key="3">
    <source>
        <dbReference type="PROSITE" id="PS50203"/>
    </source>
</evidence>